<keyword evidence="3 8" id="KW-0547">Nucleotide-binding</keyword>
<dbReference type="GO" id="GO:0036430">
    <property type="term" value="F:CMP kinase activity"/>
    <property type="evidence" value="ECO:0007669"/>
    <property type="project" value="RHEA"/>
</dbReference>
<evidence type="ECO:0000256" key="7">
    <source>
        <dbReference type="ARBA" id="ARBA00048478"/>
    </source>
</evidence>
<proteinExistence type="inferred from homology"/>
<evidence type="ECO:0000256" key="5">
    <source>
        <dbReference type="ARBA" id="ARBA00022840"/>
    </source>
</evidence>
<comment type="caution">
    <text evidence="10">The sequence shown here is derived from an EMBL/GenBank/DDBJ whole genome shotgun (WGS) entry which is preliminary data.</text>
</comment>
<evidence type="ECO:0000256" key="4">
    <source>
        <dbReference type="ARBA" id="ARBA00022777"/>
    </source>
</evidence>
<keyword evidence="8" id="KW-0963">Cytoplasm</keyword>
<sequence length="228" mass="24970">MSKKELQVAIDGPASAGKSTVAKKIARRFAYIYCDTGAMYRTVTLKAMQTGVALDDAQALAKMLAKTDITFKPGDPEQLVFLDGQEVTMAIRQPDVTNNVSTVAAQGTVRADLTERQRVIADAGGIVMDGRDIGTSVLPHAEVKIFLVASVEERAQRRFKDNAEKGIHTPIDVLRDEIETRDHKDSTRAISPLTQAADAVRLDTTSLSIDEVVDKISVIIEQKRQEFE</sequence>
<evidence type="ECO:0000256" key="2">
    <source>
        <dbReference type="ARBA" id="ARBA00022679"/>
    </source>
</evidence>
<keyword evidence="2 8" id="KW-0808">Transferase</keyword>
<keyword evidence="4 8" id="KW-0418">Kinase</keyword>
<dbReference type="GO" id="GO:0036431">
    <property type="term" value="F:dCMP kinase activity"/>
    <property type="evidence" value="ECO:0007669"/>
    <property type="project" value="InterPro"/>
</dbReference>
<comment type="similarity">
    <text evidence="1 8">Belongs to the cytidylate kinase family. Type 1 subfamily.</text>
</comment>
<dbReference type="GO" id="GO:0015949">
    <property type="term" value="P:nucleobase-containing small molecule interconversion"/>
    <property type="evidence" value="ECO:0007669"/>
    <property type="project" value="TreeGrafter"/>
</dbReference>
<dbReference type="GO" id="GO:0006220">
    <property type="term" value="P:pyrimidine nucleotide metabolic process"/>
    <property type="evidence" value="ECO:0007669"/>
    <property type="project" value="UniProtKB-UniRule"/>
</dbReference>
<dbReference type="Proteomes" id="UP000051160">
    <property type="component" value="Unassembled WGS sequence"/>
</dbReference>
<comment type="catalytic activity">
    <reaction evidence="6 8">
        <text>dCMP + ATP = dCDP + ADP</text>
        <dbReference type="Rhea" id="RHEA:25094"/>
        <dbReference type="ChEBI" id="CHEBI:30616"/>
        <dbReference type="ChEBI" id="CHEBI:57566"/>
        <dbReference type="ChEBI" id="CHEBI:58593"/>
        <dbReference type="ChEBI" id="CHEBI:456216"/>
        <dbReference type="EC" id="2.7.4.25"/>
    </reaction>
</comment>
<evidence type="ECO:0000256" key="3">
    <source>
        <dbReference type="ARBA" id="ARBA00022741"/>
    </source>
</evidence>
<accession>A0A0R1M0P8</accession>
<name>A0A0R1M0P8_9LACO</name>
<evidence type="ECO:0000256" key="8">
    <source>
        <dbReference type="HAMAP-Rule" id="MF_00238"/>
    </source>
</evidence>
<evidence type="ECO:0000256" key="6">
    <source>
        <dbReference type="ARBA" id="ARBA00047615"/>
    </source>
</evidence>
<dbReference type="EMBL" id="AZEE01000028">
    <property type="protein sequence ID" value="KRK98114.1"/>
    <property type="molecule type" value="Genomic_DNA"/>
</dbReference>
<evidence type="ECO:0000313" key="11">
    <source>
        <dbReference type="Proteomes" id="UP000051160"/>
    </source>
</evidence>
<dbReference type="PANTHER" id="PTHR21299:SF2">
    <property type="entry name" value="CYTIDYLATE KINASE"/>
    <property type="match status" value="1"/>
</dbReference>
<dbReference type="InterPro" id="IPR011994">
    <property type="entry name" value="Cytidylate_kinase_dom"/>
</dbReference>
<dbReference type="CDD" id="cd02020">
    <property type="entry name" value="CMPK"/>
    <property type="match status" value="1"/>
</dbReference>
<dbReference type="RefSeq" id="WP_056947937.1">
    <property type="nucleotide sequence ID" value="NZ_AZEE01000028.1"/>
</dbReference>
<dbReference type="PANTHER" id="PTHR21299">
    <property type="entry name" value="CYTIDYLATE KINASE/PANTOATE-BETA-ALANINE LIGASE"/>
    <property type="match status" value="1"/>
</dbReference>
<dbReference type="NCBIfam" id="TIGR00017">
    <property type="entry name" value="cmk"/>
    <property type="match status" value="1"/>
</dbReference>
<feature type="binding site" evidence="8">
    <location>
        <begin position="12"/>
        <end position="20"/>
    </location>
    <ligand>
        <name>ATP</name>
        <dbReference type="ChEBI" id="CHEBI:30616"/>
    </ligand>
</feature>
<dbReference type="STRING" id="1423776.FD04_GL001092"/>
<protein>
    <recommendedName>
        <fullName evidence="8">Cytidylate kinase</fullName>
        <shortName evidence="8">CK</shortName>
        <ecNumber evidence="8">2.7.4.25</ecNumber>
    </recommendedName>
    <alternativeName>
        <fullName evidence="8">Cytidine monophosphate kinase</fullName>
        <shortName evidence="8">CMP kinase</shortName>
    </alternativeName>
</protein>
<dbReference type="GO" id="GO:0005524">
    <property type="term" value="F:ATP binding"/>
    <property type="evidence" value="ECO:0007669"/>
    <property type="project" value="UniProtKB-UniRule"/>
</dbReference>
<dbReference type="GO" id="GO:0005829">
    <property type="term" value="C:cytosol"/>
    <property type="evidence" value="ECO:0007669"/>
    <property type="project" value="TreeGrafter"/>
</dbReference>
<dbReference type="InterPro" id="IPR027417">
    <property type="entry name" value="P-loop_NTPase"/>
</dbReference>
<dbReference type="EC" id="2.7.4.25" evidence="8"/>
<organism evidence="10 11">
    <name type="scientific">Secundilactobacillus odoratitofui DSM 19909 = JCM 15043</name>
    <dbReference type="NCBI Taxonomy" id="1423776"/>
    <lineage>
        <taxon>Bacteria</taxon>
        <taxon>Bacillati</taxon>
        <taxon>Bacillota</taxon>
        <taxon>Bacilli</taxon>
        <taxon>Lactobacillales</taxon>
        <taxon>Lactobacillaceae</taxon>
        <taxon>Secundilactobacillus</taxon>
    </lineage>
</organism>
<dbReference type="AlphaFoldDB" id="A0A0R1M0P8"/>
<reference evidence="10 11" key="1">
    <citation type="journal article" date="2015" name="Genome Announc.">
        <title>Expanding the biotechnology potential of lactobacilli through comparative genomics of 213 strains and associated genera.</title>
        <authorList>
            <person name="Sun Z."/>
            <person name="Harris H.M."/>
            <person name="McCann A."/>
            <person name="Guo C."/>
            <person name="Argimon S."/>
            <person name="Zhang W."/>
            <person name="Yang X."/>
            <person name="Jeffery I.B."/>
            <person name="Cooney J.C."/>
            <person name="Kagawa T.F."/>
            <person name="Liu W."/>
            <person name="Song Y."/>
            <person name="Salvetti E."/>
            <person name="Wrobel A."/>
            <person name="Rasinkangas P."/>
            <person name="Parkhill J."/>
            <person name="Rea M.C."/>
            <person name="O'Sullivan O."/>
            <person name="Ritari J."/>
            <person name="Douillard F.P."/>
            <person name="Paul Ross R."/>
            <person name="Yang R."/>
            <person name="Briner A.E."/>
            <person name="Felis G.E."/>
            <person name="de Vos W.M."/>
            <person name="Barrangou R."/>
            <person name="Klaenhammer T.R."/>
            <person name="Caufield P.W."/>
            <person name="Cui Y."/>
            <person name="Zhang H."/>
            <person name="O'Toole P.W."/>
        </authorList>
    </citation>
    <scope>NUCLEOTIDE SEQUENCE [LARGE SCALE GENOMIC DNA]</scope>
    <source>
        <strain evidence="10 11">DSM 19909</strain>
    </source>
</reference>
<dbReference type="Gene3D" id="3.40.50.300">
    <property type="entry name" value="P-loop containing nucleotide triphosphate hydrolases"/>
    <property type="match status" value="1"/>
</dbReference>
<dbReference type="HAMAP" id="MF_00238">
    <property type="entry name" value="Cytidyl_kinase_type1"/>
    <property type="match status" value="1"/>
</dbReference>
<comment type="catalytic activity">
    <reaction evidence="7 8">
        <text>CMP + ATP = CDP + ADP</text>
        <dbReference type="Rhea" id="RHEA:11600"/>
        <dbReference type="ChEBI" id="CHEBI:30616"/>
        <dbReference type="ChEBI" id="CHEBI:58069"/>
        <dbReference type="ChEBI" id="CHEBI:60377"/>
        <dbReference type="ChEBI" id="CHEBI:456216"/>
        <dbReference type="EC" id="2.7.4.25"/>
    </reaction>
</comment>
<dbReference type="SUPFAM" id="SSF52540">
    <property type="entry name" value="P-loop containing nucleoside triphosphate hydrolases"/>
    <property type="match status" value="1"/>
</dbReference>
<evidence type="ECO:0000256" key="1">
    <source>
        <dbReference type="ARBA" id="ARBA00009427"/>
    </source>
</evidence>
<feature type="domain" description="Cytidylate kinase" evidence="9">
    <location>
        <begin position="8"/>
        <end position="221"/>
    </location>
</feature>
<dbReference type="PATRIC" id="fig|1423776.4.peg.1103"/>
<comment type="subcellular location">
    <subcellularLocation>
        <location evidence="8">Cytoplasm</location>
    </subcellularLocation>
</comment>
<gene>
    <name evidence="8" type="primary">cmk</name>
    <name evidence="10" type="ORF">FD04_GL001092</name>
</gene>
<evidence type="ECO:0000313" key="10">
    <source>
        <dbReference type="EMBL" id="KRK98114.1"/>
    </source>
</evidence>
<keyword evidence="11" id="KW-1185">Reference proteome</keyword>
<dbReference type="InterPro" id="IPR003136">
    <property type="entry name" value="Cytidylate_kin"/>
</dbReference>
<dbReference type="OrthoDB" id="9807434at2"/>
<evidence type="ECO:0000259" key="9">
    <source>
        <dbReference type="Pfam" id="PF02224"/>
    </source>
</evidence>
<dbReference type="Pfam" id="PF02224">
    <property type="entry name" value="Cytidylate_kin"/>
    <property type="match status" value="1"/>
</dbReference>
<keyword evidence="5 8" id="KW-0067">ATP-binding</keyword>